<reference evidence="3" key="1">
    <citation type="submission" date="2022-06" db="EMBL/GenBank/DDBJ databases">
        <title>Ornithinimicrobium HY1793.</title>
        <authorList>
            <person name="Huang Y."/>
        </authorList>
    </citation>
    <scope>NUCLEOTIDE SEQUENCE</scope>
    <source>
        <strain evidence="3">HY1793</strain>
    </source>
</reference>
<evidence type="ECO:0000313" key="3">
    <source>
        <dbReference type="EMBL" id="USQ81007.1"/>
    </source>
</evidence>
<evidence type="ECO:0000256" key="2">
    <source>
        <dbReference type="SAM" id="MobiDB-lite"/>
    </source>
</evidence>
<evidence type="ECO:0000256" key="1">
    <source>
        <dbReference type="ARBA" id="ARBA00022833"/>
    </source>
</evidence>
<organism evidence="3 4">
    <name type="scientific">Ornithinimicrobium faecis</name>
    <dbReference type="NCBI Taxonomy" id="2934158"/>
    <lineage>
        <taxon>Bacteria</taxon>
        <taxon>Bacillati</taxon>
        <taxon>Actinomycetota</taxon>
        <taxon>Actinomycetes</taxon>
        <taxon>Micrococcales</taxon>
        <taxon>Ornithinimicrobiaceae</taxon>
        <taxon>Ornithinimicrobium</taxon>
    </lineage>
</organism>
<name>A0ABY4YW63_9MICO</name>
<dbReference type="InterPro" id="IPR024078">
    <property type="entry name" value="LmbE-like_dom_sf"/>
</dbReference>
<accession>A0ABY4YW63</accession>
<dbReference type="EMBL" id="CP099489">
    <property type="protein sequence ID" value="USQ81007.1"/>
    <property type="molecule type" value="Genomic_DNA"/>
</dbReference>
<gene>
    <name evidence="3" type="ORF">NF556_04990</name>
</gene>
<protein>
    <submittedName>
        <fullName evidence="3">PIG-L family deacetylase</fullName>
    </submittedName>
</protein>
<feature type="region of interest" description="Disordered" evidence="2">
    <location>
        <begin position="1"/>
        <end position="20"/>
    </location>
</feature>
<dbReference type="SUPFAM" id="SSF102588">
    <property type="entry name" value="LmbE-like"/>
    <property type="match status" value="1"/>
</dbReference>
<dbReference type="PANTHER" id="PTHR12993:SF26">
    <property type="entry name" value="1D-MYO-INOSITOL 2-ACETAMIDO-2-DEOXY-ALPHA-D-GLUCOPYRANOSIDE DEACETYLASE"/>
    <property type="match status" value="1"/>
</dbReference>
<proteinExistence type="predicted"/>
<dbReference type="RefSeq" id="WP_252594391.1">
    <property type="nucleotide sequence ID" value="NZ_CP099489.1"/>
</dbReference>
<dbReference type="Pfam" id="PF02585">
    <property type="entry name" value="PIG-L"/>
    <property type="match status" value="1"/>
</dbReference>
<dbReference type="Proteomes" id="UP001056455">
    <property type="component" value="Chromosome"/>
</dbReference>
<keyword evidence="4" id="KW-1185">Reference proteome</keyword>
<evidence type="ECO:0000313" key="4">
    <source>
        <dbReference type="Proteomes" id="UP001056455"/>
    </source>
</evidence>
<keyword evidence="1" id="KW-0862">Zinc</keyword>
<dbReference type="Gene3D" id="3.40.50.10320">
    <property type="entry name" value="LmbE-like"/>
    <property type="match status" value="1"/>
</dbReference>
<dbReference type="PANTHER" id="PTHR12993">
    <property type="entry name" value="N-ACETYLGLUCOSAMINYL-PHOSPHATIDYLINOSITOL DE-N-ACETYLASE-RELATED"/>
    <property type="match status" value="1"/>
</dbReference>
<sequence>MTEQTPPIDAPPQGERPSLSQALTGGEDRRLKVVAVHAHPDDETLATGVALAHHAARGDLVHVITATLGEEGEVIPQDLRHLEGDPALGPHRAGELHRAMAALGVEHDYLAAGSSRLSKPRWRDSGMAGSEAAAHPRAFAGAPIAVAADLLAERLGILLPDLVLTYDAQGGYGHPDHIQTHRVTVAAVASLPERLRPRLYAVLTPSSWAREDRAWLAEQVPAGTGLTVPTPDDPFPPSVVDDALVTHAVVDPAVVPDQVRALREHATQVSVRDDAAAPYFALSNDIAARLPGREGYAEVDPDTGDLIR</sequence>
<dbReference type="InterPro" id="IPR003737">
    <property type="entry name" value="GlcNAc_PI_deacetylase-related"/>
</dbReference>